<dbReference type="AlphaFoldDB" id="A0A3Q7HAP0"/>
<reference evidence="1" key="1">
    <citation type="journal article" date="2012" name="Nature">
        <title>The tomato genome sequence provides insights into fleshy fruit evolution.</title>
        <authorList>
            <consortium name="Tomato Genome Consortium"/>
        </authorList>
    </citation>
    <scope>NUCLEOTIDE SEQUENCE [LARGE SCALE GENOMIC DNA]</scope>
    <source>
        <strain evidence="1">cv. Heinz 1706</strain>
    </source>
</reference>
<keyword evidence="2" id="KW-1185">Reference proteome</keyword>
<proteinExistence type="predicted"/>
<accession>A0A3Q7HAP0</accession>
<name>A0A3Q7HAP0_SOLLC</name>
<organism evidence="1">
    <name type="scientific">Solanum lycopersicum</name>
    <name type="common">Tomato</name>
    <name type="synonym">Lycopersicon esculentum</name>
    <dbReference type="NCBI Taxonomy" id="4081"/>
    <lineage>
        <taxon>Eukaryota</taxon>
        <taxon>Viridiplantae</taxon>
        <taxon>Streptophyta</taxon>
        <taxon>Embryophyta</taxon>
        <taxon>Tracheophyta</taxon>
        <taxon>Spermatophyta</taxon>
        <taxon>Magnoliopsida</taxon>
        <taxon>eudicotyledons</taxon>
        <taxon>Gunneridae</taxon>
        <taxon>Pentapetalae</taxon>
        <taxon>asterids</taxon>
        <taxon>lamiids</taxon>
        <taxon>Solanales</taxon>
        <taxon>Solanaceae</taxon>
        <taxon>Solanoideae</taxon>
        <taxon>Solaneae</taxon>
        <taxon>Solanum</taxon>
        <taxon>Solanum subgen. Lycopersicon</taxon>
    </lineage>
</organism>
<evidence type="ECO:0000313" key="2">
    <source>
        <dbReference type="Proteomes" id="UP000004994"/>
    </source>
</evidence>
<protein>
    <submittedName>
        <fullName evidence="1">Uncharacterized protein</fullName>
    </submittedName>
</protein>
<evidence type="ECO:0000313" key="1">
    <source>
        <dbReference type="EnsemblPlants" id="Solyc07g032020.2.1"/>
    </source>
</evidence>
<dbReference type="Gramene" id="Solyc07g032020.2.1">
    <property type="protein sequence ID" value="Solyc07g032020.2.1"/>
    <property type="gene ID" value="Solyc07g032020.2"/>
</dbReference>
<dbReference type="InParanoid" id="A0A3Q7HAP0"/>
<reference evidence="1" key="2">
    <citation type="submission" date="2019-01" db="UniProtKB">
        <authorList>
            <consortium name="EnsemblPlants"/>
        </authorList>
    </citation>
    <scope>IDENTIFICATION</scope>
    <source>
        <strain evidence="1">cv. Heinz 1706</strain>
    </source>
</reference>
<dbReference type="EnsemblPlants" id="Solyc07g032020.2.1">
    <property type="protein sequence ID" value="Solyc07g032020.2.1"/>
    <property type="gene ID" value="Solyc07g032020.2"/>
</dbReference>
<sequence>MRACFFVYLVFALQDGYCKGWTNGVFRLGLASLVVSHVMRVLSALHWTVSFFLCLQLGLTKYWIVLFMEFIVQLHVFFDDPFDEIPAPSSGSALRFMFVVSLQLDFVCWMDATRRVFQSVAFSSRFNQLCNLKVEGIRPGGFEGWCTVLHPGQSYFLAMLVRTLQSGYYQRLRKKAFLDLVWHF</sequence>
<dbReference type="Proteomes" id="UP000004994">
    <property type="component" value="Chromosome 7"/>
</dbReference>